<dbReference type="PANTHER" id="PTHR30193:SF1">
    <property type="entry name" value="ABC TRANSPORTER PERMEASE PROTEIN YESP-RELATED"/>
    <property type="match status" value="1"/>
</dbReference>
<comment type="caution">
    <text evidence="9">The sequence shown here is derived from an EMBL/GenBank/DDBJ whole genome shotgun (WGS) entry which is preliminary data.</text>
</comment>
<dbReference type="Pfam" id="PF00528">
    <property type="entry name" value="BPD_transp_1"/>
    <property type="match status" value="1"/>
</dbReference>
<feature type="transmembrane region" description="Helical" evidence="7">
    <location>
        <begin position="84"/>
        <end position="105"/>
    </location>
</feature>
<dbReference type="CDD" id="cd06261">
    <property type="entry name" value="TM_PBP2"/>
    <property type="match status" value="1"/>
</dbReference>
<dbReference type="GO" id="GO:0055085">
    <property type="term" value="P:transmembrane transport"/>
    <property type="evidence" value="ECO:0007669"/>
    <property type="project" value="InterPro"/>
</dbReference>
<comment type="similarity">
    <text evidence="7">Belongs to the binding-protein-dependent transport system permease family.</text>
</comment>
<comment type="subcellular location">
    <subcellularLocation>
        <location evidence="1 7">Cell membrane</location>
        <topology evidence="1 7">Multi-pass membrane protein</topology>
    </subcellularLocation>
</comment>
<dbReference type="InterPro" id="IPR000515">
    <property type="entry name" value="MetI-like"/>
</dbReference>
<feature type="transmembrane region" description="Helical" evidence="7">
    <location>
        <begin position="211"/>
        <end position="235"/>
    </location>
</feature>
<evidence type="ECO:0000256" key="1">
    <source>
        <dbReference type="ARBA" id="ARBA00004651"/>
    </source>
</evidence>
<feature type="transmembrane region" description="Helical" evidence="7">
    <location>
        <begin position="21"/>
        <end position="47"/>
    </location>
</feature>
<proteinExistence type="inferred from homology"/>
<organism evidence="9">
    <name type="scientific">Caldilineaceae bacterium SB0662_bin_9</name>
    <dbReference type="NCBI Taxonomy" id="2605258"/>
    <lineage>
        <taxon>Bacteria</taxon>
        <taxon>Bacillati</taxon>
        <taxon>Chloroflexota</taxon>
        <taxon>Caldilineae</taxon>
        <taxon>Caldilineales</taxon>
        <taxon>Caldilineaceae</taxon>
    </lineage>
</organism>
<keyword evidence="6 7" id="KW-0472">Membrane</keyword>
<dbReference type="PROSITE" id="PS50928">
    <property type="entry name" value="ABC_TM1"/>
    <property type="match status" value="1"/>
</dbReference>
<feature type="transmembrane region" description="Helical" evidence="7">
    <location>
        <begin position="170"/>
        <end position="190"/>
    </location>
</feature>
<keyword evidence="2 7" id="KW-0813">Transport</keyword>
<sequence>MAAVTAKPSRYTPREWRNLRLGLLFVSPWILGFLLFTVYPLLASVYYSLTRYDLLRPPVFLGVENYTTLFTTDPHFWNVMYNTIYYVGFSVPLGVVAAFLIANLLNSRIVARSFFRTVIYVPAIVPAVASAMVWQFLMNVQYGAINGVLRHIGLPIIPFLSNPTWAKPSLILVAIWAQGAAVVIFLAALQDVPRSLYEAATVDGAGGWRKFLNVTIPLTSPIILFNLIMGFITAFQEFTIPWLLTEGGPMNSTEFYLVHLYRNAFRFLRMGKASAMAWILFLIIVAFTLVIFRSSARWVYYGGDK</sequence>
<keyword evidence="5 7" id="KW-1133">Transmembrane helix</keyword>
<keyword evidence="4 7" id="KW-0812">Transmembrane</keyword>
<dbReference type="Gene3D" id="1.10.3720.10">
    <property type="entry name" value="MetI-like"/>
    <property type="match status" value="1"/>
</dbReference>
<reference evidence="9" key="1">
    <citation type="submission" date="2019-09" db="EMBL/GenBank/DDBJ databases">
        <title>Characterisation of the sponge microbiome using genome-centric metagenomics.</title>
        <authorList>
            <person name="Engelberts J.P."/>
            <person name="Robbins S.J."/>
            <person name="De Goeij J.M."/>
            <person name="Aranda M."/>
            <person name="Bell S.C."/>
            <person name="Webster N.S."/>
        </authorList>
    </citation>
    <scope>NUCLEOTIDE SEQUENCE</scope>
    <source>
        <strain evidence="9">SB0662_bin_9</strain>
    </source>
</reference>
<gene>
    <name evidence="9" type="ORF">F4Y08_07520</name>
</gene>
<dbReference type="EMBL" id="VXPY01000052">
    <property type="protein sequence ID" value="MYD90176.1"/>
    <property type="molecule type" value="Genomic_DNA"/>
</dbReference>
<evidence type="ECO:0000259" key="8">
    <source>
        <dbReference type="PROSITE" id="PS50928"/>
    </source>
</evidence>
<dbReference type="GO" id="GO:0005886">
    <property type="term" value="C:plasma membrane"/>
    <property type="evidence" value="ECO:0007669"/>
    <property type="project" value="UniProtKB-SubCell"/>
</dbReference>
<dbReference type="SUPFAM" id="SSF161098">
    <property type="entry name" value="MetI-like"/>
    <property type="match status" value="1"/>
</dbReference>
<evidence type="ECO:0000256" key="4">
    <source>
        <dbReference type="ARBA" id="ARBA00022692"/>
    </source>
</evidence>
<feature type="domain" description="ABC transmembrane type-1" evidence="8">
    <location>
        <begin position="80"/>
        <end position="291"/>
    </location>
</feature>
<protein>
    <submittedName>
        <fullName evidence="9">Sugar ABC transporter permease</fullName>
    </submittedName>
</protein>
<feature type="transmembrane region" description="Helical" evidence="7">
    <location>
        <begin position="275"/>
        <end position="292"/>
    </location>
</feature>
<evidence type="ECO:0000256" key="2">
    <source>
        <dbReference type="ARBA" id="ARBA00022448"/>
    </source>
</evidence>
<evidence type="ECO:0000313" key="9">
    <source>
        <dbReference type="EMBL" id="MYD90176.1"/>
    </source>
</evidence>
<dbReference type="PANTHER" id="PTHR30193">
    <property type="entry name" value="ABC TRANSPORTER PERMEASE PROTEIN"/>
    <property type="match status" value="1"/>
</dbReference>
<evidence type="ECO:0000256" key="5">
    <source>
        <dbReference type="ARBA" id="ARBA00022989"/>
    </source>
</evidence>
<dbReference type="InterPro" id="IPR035906">
    <property type="entry name" value="MetI-like_sf"/>
</dbReference>
<dbReference type="AlphaFoldDB" id="A0A6B1DTA1"/>
<accession>A0A6B1DTA1</accession>
<evidence type="ECO:0000256" key="3">
    <source>
        <dbReference type="ARBA" id="ARBA00022475"/>
    </source>
</evidence>
<dbReference type="InterPro" id="IPR051393">
    <property type="entry name" value="ABC_transporter_permease"/>
</dbReference>
<name>A0A6B1DTA1_9CHLR</name>
<evidence type="ECO:0000256" key="6">
    <source>
        <dbReference type="ARBA" id="ARBA00023136"/>
    </source>
</evidence>
<keyword evidence="3" id="KW-1003">Cell membrane</keyword>
<evidence type="ECO:0000256" key="7">
    <source>
        <dbReference type="RuleBase" id="RU363032"/>
    </source>
</evidence>
<feature type="transmembrane region" description="Helical" evidence="7">
    <location>
        <begin position="117"/>
        <end position="137"/>
    </location>
</feature>